<accession>A0ACC3Z1C6</accession>
<proteinExistence type="predicted"/>
<keyword evidence="2" id="KW-1185">Reference proteome</keyword>
<reference evidence="1 2" key="1">
    <citation type="journal article" date="2020" name="Phytopathology">
        <title>Genome Sequence Resources of Colletotrichum truncatum, C. plurivorum, C. musicola, and C. sojae: Four Species Pathogenic to Soybean (Glycine max).</title>
        <authorList>
            <person name="Rogerio F."/>
            <person name="Boufleur T.R."/>
            <person name="Ciampi-Guillardi M."/>
            <person name="Sukno S.A."/>
            <person name="Thon M.R."/>
            <person name="Massola Junior N.S."/>
            <person name="Baroncelli R."/>
        </authorList>
    </citation>
    <scope>NUCLEOTIDE SEQUENCE [LARGE SCALE GENOMIC DNA]</scope>
    <source>
        <strain evidence="1 2">CMES1059</strain>
    </source>
</reference>
<comment type="caution">
    <text evidence="1">The sequence shown here is derived from an EMBL/GenBank/DDBJ whole genome shotgun (WGS) entry which is preliminary data.</text>
</comment>
<dbReference type="EMBL" id="VUJX02000004">
    <property type="protein sequence ID" value="KAL0937894.1"/>
    <property type="molecule type" value="Genomic_DNA"/>
</dbReference>
<protein>
    <submittedName>
        <fullName evidence="1">Uncharacterized protein</fullName>
    </submittedName>
</protein>
<dbReference type="Proteomes" id="UP000805649">
    <property type="component" value="Unassembled WGS sequence"/>
</dbReference>
<organism evidence="1 2">
    <name type="scientific">Colletotrichum truncatum</name>
    <name type="common">Anthracnose fungus</name>
    <name type="synonym">Colletotrichum capsici</name>
    <dbReference type="NCBI Taxonomy" id="5467"/>
    <lineage>
        <taxon>Eukaryota</taxon>
        <taxon>Fungi</taxon>
        <taxon>Dikarya</taxon>
        <taxon>Ascomycota</taxon>
        <taxon>Pezizomycotina</taxon>
        <taxon>Sordariomycetes</taxon>
        <taxon>Hypocreomycetidae</taxon>
        <taxon>Glomerellales</taxon>
        <taxon>Glomerellaceae</taxon>
        <taxon>Colletotrichum</taxon>
        <taxon>Colletotrichum truncatum species complex</taxon>
    </lineage>
</organism>
<name>A0ACC3Z1C6_COLTU</name>
<gene>
    <name evidence="1" type="ORF">CTRU02_207625</name>
</gene>
<evidence type="ECO:0000313" key="2">
    <source>
        <dbReference type="Proteomes" id="UP000805649"/>
    </source>
</evidence>
<sequence length="45" mass="5048">MNLHVASSTLSSLQARLKRRGDTACRQSGNGLVHTWGKAWRRLLN</sequence>
<evidence type="ECO:0000313" key="1">
    <source>
        <dbReference type="EMBL" id="KAL0937894.1"/>
    </source>
</evidence>